<dbReference type="Proteomes" id="UP000094112">
    <property type="component" value="Unassembled WGS sequence"/>
</dbReference>
<evidence type="ECO:0000313" key="3">
    <source>
        <dbReference type="Proteomes" id="UP000094112"/>
    </source>
</evidence>
<dbReference type="EMBL" id="KV454208">
    <property type="protein sequence ID" value="ODQ62107.1"/>
    <property type="molecule type" value="Genomic_DNA"/>
</dbReference>
<evidence type="ECO:0000256" key="1">
    <source>
        <dbReference type="SAM" id="MobiDB-lite"/>
    </source>
</evidence>
<dbReference type="GeneID" id="30202598"/>
<keyword evidence="3" id="KW-1185">Reference proteome</keyword>
<reference evidence="2 3" key="1">
    <citation type="journal article" date="2016" name="Proc. Natl. Acad. Sci. U.S.A.">
        <title>Comparative genomics of biotechnologically important yeasts.</title>
        <authorList>
            <person name="Riley R."/>
            <person name="Haridas S."/>
            <person name="Wolfe K.H."/>
            <person name="Lopes M.R."/>
            <person name="Hittinger C.T."/>
            <person name="Goeker M."/>
            <person name="Salamov A.A."/>
            <person name="Wisecaver J.H."/>
            <person name="Long T.M."/>
            <person name="Calvey C.H."/>
            <person name="Aerts A.L."/>
            <person name="Barry K.W."/>
            <person name="Choi C."/>
            <person name="Clum A."/>
            <person name="Coughlan A.Y."/>
            <person name="Deshpande S."/>
            <person name="Douglass A.P."/>
            <person name="Hanson S.J."/>
            <person name="Klenk H.-P."/>
            <person name="LaButti K.M."/>
            <person name="Lapidus A."/>
            <person name="Lindquist E.A."/>
            <person name="Lipzen A.M."/>
            <person name="Meier-Kolthoff J.P."/>
            <person name="Ohm R.A."/>
            <person name="Otillar R.P."/>
            <person name="Pangilinan J.L."/>
            <person name="Peng Y."/>
            <person name="Rokas A."/>
            <person name="Rosa C.A."/>
            <person name="Scheuner C."/>
            <person name="Sibirny A.A."/>
            <person name="Slot J.C."/>
            <person name="Stielow J.B."/>
            <person name="Sun H."/>
            <person name="Kurtzman C.P."/>
            <person name="Blackwell M."/>
            <person name="Grigoriev I.V."/>
            <person name="Jeffries T.W."/>
        </authorList>
    </citation>
    <scope>NUCLEOTIDE SEQUENCE [LARGE SCALE GENOMIC DNA]</scope>
    <source>
        <strain evidence="3">ATCC 58044 / CBS 1984 / NCYC 433 / NRRL Y-366-8</strain>
    </source>
</reference>
<dbReference type="AlphaFoldDB" id="A0A1E3PB54"/>
<evidence type="ECO:0000313" key="2">
    <source>
        <dbReference type="EMBL" id="ODQ62107.1"/>
    </source>
</evidence>
<protein>
    <submittedName>
        <fullName evidence="2">Uncharacterized protein</fullName>
    </submittedName>
</protein>
<name>A0A1E3PB54_WICAA</name>
<feature type="compositionally biased region" description="Basic residues" evidence="1">
    <location>
        <begin position="14"/>
        <end position="26"/>
    </location>
</feature>
<dbReference type="RefSeq" id="XP_019041314.1">
    <property type="nucleotide sequence ID" value="XM_019185352.1"/>
</dbReference>
<gene>
    <name evidence="2" type="ORF">WICANDRAFT_82215</name>
</gene>
<feature type="region of interest" description="Disordered" evidence="1">
    <location>
        <begin position="1"/>
        <end position="26"/>
    </location>
</feature>
<sequence length="85" mass="9727">MSYKKRTTLNSGWRRGRGRPRKRSRNHAIIATIPPPDNQIFVNRQERLDMAKSNELLSEANGGFLRENIDPILAIKRSDIRGNGV</sequence>
<proteinExistence type="predicted"/>
<organism evidence="2 3">
    <name type="scientific">Wickerhamomyces anomalus (strain ATCC 58044 / CBS 1984 / NCYC 433 / NRRL Y-366-8)</name>
    <name type="common">Yeast</name>
    <name type="synonym">Hansenula anomala</name>
    <dbReference type="NCBI Taxonomy" id="683960"/>
    <lineage>
        <taxon>Eukaryota</taxon>
        <taxon>Fungi</taxon>
        <taxon>Dikarya</taxon>
        <taxon>Ascomycota</taxon>
        <taxon>Saccharomycotina</taxon>
        <taxon>Saccharomycetes</taxon>
        <taxon>Phaffomycetales</taxon>
        <taxon>Wickerhamomycetaceae</taxon>
        <taxon>Wickerhamomyces</taxon>
    </lineage>
</organism>
<accession>A0A1E3PB54</accession>